<accession>A0A6G0YPB0</accession>
<reference evidence="1 2" key="1">
    <citation type="submission" date="2019-08" db="EMBL/GenBank/DDBJ databases">
        <title>Whole genome of Aphis craccivora.</title>
        <authorList>
            <person name="Voronova N.V."/>
            <person name="Shulinski R.S."/>
            <person name="Bandarenka Y.V."/>
            <person name="Zhorov D.G."/>
            <person name="Warner D."/>
        </authorList>
    </citation>
    <scope>NUCLEOTIDE SEQUENCE [LARGE SCALE GENOMIC DNA]</scope>
    <source>
        <strain evidence="1">180601</strain>
        <tissue evidence="1">Whole Body</tissue>
    </source>
</reference>
<organism evidence="1 2">
    <name type="scientific">Aphis craccivora</name>
    <name type="common">Cowpea aphid</name>
    <dbReference type="NCBI Taxonomy" id="307492"/>
    <lineage>
        <taxon>Eukaryota</taxon>
        <taxon>Metazoa</taxon>
        <taxon>Ecdysozoa</taxon>
        <taxon>Arthropoda</taxon>
        <taxon>Hexapoda</taxon>
        <taxon>Insecta</taxon>
        <taxon>Pterygota</taxon>
        <taxon>Neoptera</taxon>
        <taxon>Paraneoptera</taxon>
        <taxon>Hemiptera</taxon>
        <taxon>Sternorrhyncha</taxon>
        <taxon>Aphidomorpha</taxon>
        <taxon>Aphidoidea</taxon>
        <taxon>Aphididae</taxon>
        <taxon>Aphidini</taxon>
        <taxon>Aphis</taxon>
        <taxon>Aphis</taxon>
    </lineage>
</organism>
<comment type="caution">
    <text evidence="1">The sequence shown here is derived from an EMBL/GenBank/DDBJ whole genome shotgun (WGS) entry which is preliminary data.</text>
</comment>
<name>A0A6G0YPB0_APHCR</name>
<proteinExistence type="predicted"/>
<gene>
    <name evidence="1" type="ORF">FWK35_00009212</name>
</gene>
<dbReference type="EMBL" id="VUJU01002976">
    <property type="protein sequence ID" value="KAF0759490.1"/>
    <property type="molecule type" value="Genomic_DNA"/>
</dbReference>
<dbReference type="Proteomes" id="UP000478052">
    <property type="component" value="Unassembled WGS sequence"/>
</dbReference>
<evidence type="ECO:0000313" key="2">
    <source>
        <dbReference type="Proteomes" id="UP000478052"/>
    </source>
</evidence>
<keyword evidence="2" id="KW-1185">Reference proteome</keyword>
<dbReference type="AlphaFoldDB" id="A0A6G0YPB0"/>
<evidence type="ECO:0000313" key="1">
    <source>
        <dbReference type="EMBL" id="KAF0759490.1"/>
    </source>
</evidence>
<protein>
    <submittedName>
        <fullName evidence="1">Uncharacterized protein</fullName>
    </submittedName>
</protein>
<sequence>MCFFCVYSITSRNNASISNFGSGFRLQNEYLWCIIEVKSKHFLTVLKKIEKKQKRVTEKREFFFTQNQFSTKSIFYMVVIQKVITVNTYNFHHILMLLFLIHG</sequence>